<name>A0A7W1T509_9LIST</name>
<reference evidence="13 14" key="1">
    <citation type="submission" date="2020-05" db="EMBL/GenBank/DDBJ databases">
        <authorList>
            <person name="Carlin C.R."/>
        </authorList>
    </citation>
    <scope>NUCLEOTIDE SEQUENCE [LARGE SCALE GENOMIC DNA]</scope>
    <source>
        <strain evidence="13 14">FSL W9-0585</strain>
    </source>
</reference>
<evidence type="ECO:0000313" key="14">
    <source>
        <dbReference type="Proteomes" id="UP000548787"/>
    </source>
</evidence>
<dbReference type="SMART" id="SM00829">
    <property type="entry name" value="PKS_ER"/>
    <property type="match status" value="1"/>
</dbReference>
<comment type="catalytic activity">
    <reaction evidence="9">
        <text>a secondary alcohol + NAD(+) = a ketone + NADH + H(+)</text>
        <dbReference type="Rhea" id="RHEA:10740"/>
        <dbReference type="ChEBI" id="CHEBI:15378"/>
        <dbReference type="ChEBI" id="CHEBI:17087"/>
        <dbReference type="ChEBI" id="CHEBI:35681"/>
        <dbReference type="ChEBI" id="CHEBI:57540"/>
        <dbReference type="ChEBI" id="CHEBI:57945"/>
        <dbReference type="EC" id="1.1.1.1"/>
    </reaction>
</comment>
<comment type="similarity">
    <text evidence="2 11">Belongs to the zinc-containing alcohol dehydrogenase family.</text>
</comment>
<evidence type="ECO:0000256" key="2">
    <source>
        <dbReference type="ARBA" id="ARBA00008072"/>
    </source>
</evidence>
<dbReference type="RefSeq" id="WP_181675847.1">
    <property type="nucleotide sequence ID" value="NZ_JABJVM010000003.1"/>
</dbReference>
<comment type="cofactor">
    <cofactor evidence="1 11">
        <name>Zn(2+)</name>
        <dbReference type="ChEBI" id="CHEBI:29105"/>
    </cofactor>
</comment>
<evidence type="ECO:0000256" key="10">
    <source>
        <dbReference type="ARBA" id="ARBA00049243"/>
    </source>
</evidence>
<evidence type="ECO:0000313" key="13">
    <source>
        <dbReference type="EMBL" id="MBA3925627.1"/>
    </source>
</evidence>
<sequence length="334" mass="35752">MKVAQLNGPNQDYTIVEREIPSPKMNQVRIKVEACGVCHSDSMVRQLPENMYPAVPGHEVVGRVDAVGDGVTEWKVGQKVGVGWHGGHCFHCEPCRRGDFANCEAVQTCGISYDGGFAEFMVAPHDAVVAIPEELDSAEAAPLLCAGITTFNALRNNMVRAGSLVAIQGVGGLGHLAIQYANKLGYEVVALARGEERETLARELGAHHYFDTTKADWVDKVNALGGVTVALATAPNAQAISALTTILAPNGKVVDVAVPAEPVEIQAGIMVGGGKSFQGWYSGTPVDGEDTTRFSNLQGIKPMIEVYPLEKINEAYEKMMAGKTRFRAVIVFND</sequence>
<keyword evidence="8" id="KW-0520">NAD</keyword>
<dbReference type="Pfam" id="PF00107">
    <property type="entry name" value="ADH_zinc_N"/>
    <property type="match status" value="1"/>
</dbReference>
<dbReference type="PANTHER" id="PTHR42940:SF7">
    <property type="entry name" value="ALCOHOL DEHYDROGENASE-LIKE N-TERMINAL DOMAIN-CONTAINING PROTEIN"/>
    <property type="match status" value="1"/>
</dbReference>
<protein>
    <recommendedName>
        <fullName evidence="4">Alcohol dehydrogenase</fullName>
        <ecNumber evidence="3">1.1.1.1</ecNumber>
    </recommendedName>
</protein>
<dbReference type="InterPro" id="IPR002328">
    <property type="entry name" value="ADH_Zn_CS"/>
</dbReference>
<accession>A0A7W1T509</accession>
<evidence type="ECO:0000256" key="3">
    <source>
        <dbReference type="ARBA" id="ARBA00013190"/>
    </source>
</evidence>
<keyword evidence="6 11" id="KW-0862">Zinc</keyword>
<evidence type="ECO:0000256" key="8">
    <source>
        <dbReference type="ARBA" id="ARBA00023027"/>
    </source>
</evidence>
<evidence type="ECO:0000256" key="5">
    <source>
        <dbReference type="ARBA" id="ARBA00022723"/>
    </source>
</evidence>
<evidence type="ECO:0000256" key="7">
    <source>
        <dbReference type="ARBA" id="ARBA00023002"/>
    </source>
</evidence>
<keyword evidence="14" id="KW-1185">Reference proteome</keyword>
<dbReference type="GO" id="GO:0008270">
    <property type="term" value="F:zinc ion binding"/>
    <property type="evidence" value="ECO:0007669"/>
    <property type="project" value="InterPro"/>
</dbReference>
<feature type="domain" description="Enoyl reductase (ER)" evidence="12">
    <location>
        <begin position="8"/>
        <end position="330"/>
    </location>
</feature>
<dbReference type="GO" id="GO:0004022">
    <property type="term" value="F:alcohol dehydrogenase (NAD+) activity"/>
    <property type="evidence" value="ECO:0007669"/>
    <property type="project" value="UniProtKB-EC"/>
</dbReference>
<dbReference type="SUPFAM" id="SSF51735">
    <property type="entry name" value="NAD(P)-binding Rossmann-fold domains"/>
    <property type="match status" value="1"/>
</dbReference>
<gene>
    <name evidence="13" type="ORF">HPK16_04650</name>
</gene>
<dbReference type="GO" id="GO:0005737">
    <property type="term" value="C:cytoplasm"/>
    <property type="evidence" value="ECO:0007669"/>
    <property type="project" value="TreeGrafter"/>
</dbReference>
<organism evidence="13 14">
    <name type="scientific">Listeria rustica</name>
    <dbReference type="NCBI Taxonomy" id="2713503"/>
    <lineage>
        <taxon>Bacteria</taxon>
        <taxon>Bacillati</taxon>
        <taxon>Bacillota</taxon>
        <taxon>Bacilli</taxon>
        <taxon>Bacillales</taxon>
        <taxon>Listeriaceae</taxon>
        <taxon>Listeria</taxon>
    </lineage>
</organism>
<dbReference type="InterPro" id="IPR036291">
    <property type="entry name" value="NAD(P)-bd_dom_sf"/>
</dbReference>
<dbReference type="EMBL" id="JABJVM010000003">
    <property type="protein sequence ID" value="MBA3925627.1"/>
    <property type="molecule type" value="Genomic_DNA"/>
</dbReference>
<evidence type="ECO:0000256" key="4">
    <source>
        <dbReference type="ARBA" id="ARBA00016352"/>
    </source>
</evidence>
<evidence type="ECO:0000256" key="1">
    <source>
        <dbReference type="ARBA" id="ARBA00001947"/>
    </source>
</evidence>
<keyword evidence="5 11" id="KW-0479">Metal-binding</keyword>
<dbReference type="CDD" id="cd08296">
    <property type="entry name" value="CAD_like"/>
    <property type="match status" value="1"/>
</dbReference>
<dbReference type="PROSITE" id="PS00059">
    <property type="entry name" value="ADH_ZINC"/>
    <property type="match status" value="1"/>
</dbReference>
<comment type="caution">
    <text evidence="13">The sequence shown here is derived from an EMBL/GenBank/DDBJ whole genome shotgun (WGS) entry which is preliminary data.</text>
</comment>
<dbReference type="FunFam" id="3.40.50.720:FF:000039">
    <property type="entry name" value="Alcohol dehydrogenase AdhP"/>
    <property type="match status" value="1"/>
</dbReference>
<dbReference type="InterPro" id="IPR011032">
    <property type="entry name" value="GroES-like_sf"/>
</dbReference>
<evidence type="ECO:0000256" key="6">
    <source>
        <dbReference type="ARBA" id="ARBA00022833"/>
    </source>
</evidence>
<evidence type="ECO:0000259" key="12">
    <source>
        <dbReference type="SMART" id="SM00829"/>
    </source>
</evidence>
<dbReference type="PANTHER" id="PTHR42940">
    <property type="entry name" value="ALCOHOL DEHYDROGENASE 1-RELATED"/>
    <property type="match status" value="1"/>
</dbReference>
<dbReference type="Pfam" id="PF08240">
    <property type="entry name" value="ADH_N"/>
    <property type="match status" value="1"/>
</dbReference>
<dbReference type="Proteomes" id="UP000548787">
    <property type="component" value="Unassembled WGS sequence"/>
</dbReference>
<dbReference type="SUPFAM" id="SSF50129">
    <property type="entry name" value="GroES-like"/>
    <property type="match status" value="1"/>
</dbReference>
<dbReference type="EC" id="1.1.1.1" evidence="3"/>
<dbReference type="InterPro" id="IPR013154">
    <property type="entry name" value="ADH-like_N"/>
</dbReference>
<dbReference type="AlphaFoldDB" id="A0A7W1T509"/>
<reference evidence="13 14" key="2">
    <citation type="submission" date="2020-08" db="EMBL/GenBank/DDBJ databases">
        <title>Listeria ohnekaius sp. nov. and Listeria portnoyii sp. nov. isolated from non-agricultural and natural environments.</title>
        <authorList>
            <person name="Weller D."/>
            <person name="Belias A.M."/>
            <person name="Liao J."/>
            <person name="Guo S."/>
            <person name="Orsi R.H."/>
            <person name="Wiedmann M."/>
        </authorList>
    </citation>
    <scope>NUCLEOTIDE SEQUENCE [LARGE SCALE GENOMIC DNA]</scope>
    <source>
        <strain evidence="13 14">FSL W9-0585</strain>
    </source>
</reference>
<keyword evidence="7" id="KW-0560">Oxidoreductase</keyword>
<dbReference type="Gene3D" id="3.40.50.720">
    <property type="entry name" value="NAD(P)-binding Rossmann-like Domain"/>
    <property type="match status" value="1"/>
</dbReference>
<evidence type="ECO:0000256" key="9">
    <source>
        <dbReference type="ARBA" id="ARBA00049164"/>
    </source>
</evidence>
<dbReference type="Gene3D" id="3.90.180.10">
    <property type="entry name" value="Medium-chain alcohol dehydrogenases, catalytic domain"/>
    <property type="match status" value="1"/>
</dbReference>
<dbReference type="InterPro" id="IPR013149">
    <property type="entry name" value="ADH-like_C"/>
</dbReference>
<dbReference type="InterPro" id="IPR020843">
    <property type="entry name" value="ER"/>
</dbReference>
<evidence type="ECO:0000256" key="11">
    <source>
        <dbReference type="RuleBase" id="RU361277"/>
    </source>
</evidence>
<comment type="catalytic activity">
    <reaction evidence="10">
        <text>a primary alcohol + NAD(+) = an aldehyde + NADH + H(+)</text>
        <dbReference type="Rhea" id="RHEA:10736"/>
        <dbReference type="ChEBI" id="CHEBI:15378"/>
        <dbReference type="ChEBI" id="CHEBI:15734"/>
        <dbReference type="ChEBI" id="CHEBI:17478"/>
        <dbReference type="ChEBI" id="CHEBI:57540"/>
        <dbReference type="ChEBI" id="CHEBI:57945"/>
        <dbReference type="EC" id="1.1.1.1"/>
    </reaction>
</comment>
<proteinExistence type="inferred from homology"/>